<sequence>ILWIIPSSRMSKEFDTNLLGVTRPPPESCDERGKRLKLEEESESESESESEQELESDSEQKGFPYWDYTTKPYEDLVYEDFSSRFDNNPIPFRFRCSRFYYRNKAQIKKDDEEAKAVAEYLRDSANISPFDAIPVPPLANVSANNFPKPITTMNDDARTCLTELSKLSLKTYNNDQGSDYQFHNLVKACRYHTPFITYYITFEAKDAATHVDPFNSPIITFQAQVWKRFTKDGPPIVQSCSIKT</sequence>
<evidence type="ECO:0000313" key="2">
    <source>
        <dbReference type="EMBL" id="KAI5406503.1"/>
    </source>
</evidence>
<proteinExistence type="predicted"/>
<dbReference type="Gramene" id="Psat05G0300800-T1">
    <property type="protein sequence ID" value="KAI5406503.1"/>
    <property type="gene ID" value="KIW84_053008"/>
</dbReference>
<comment type="caution">
    <text evidence="2">The sequence shown here is derived from an EMBL/GenBank/DDBJ whole genome shotgun (WGS) entry which is preliminary data.</text>
</comment>
<dbReference type="EMBL" id="JAMSHJ010000005">
    <property type="protein sequence ID" value="KAI5406503.1"/>
    <property type="molecule type" value="Genomic_DNA"/>
</dbReference>
<feature type="compositionally biased region" description="Acidic residues" evidence="1">
    <location>
        <begin position="40"/>
        <end position="57"/>
    </location>
</feature>
<dbReference type="AlphaFoldDB" id="A0A9D4WRZ2"/>
<feature type="non-terminal residue" evidence="2">
    <location>
        <position position="1"/>
    </location>
</feature>
<protein>
    <submittedName>
        <fullName evidence="2">Uncharacterized protein</fullName>
    </submittedName>
</protein>
<evidence type="ECO:0000313" key="3">
    <source>
        <dbReference type="Proteomes" id="UP001058974"/>
    </source>
</evidence>
<evidence type="ECO:0000256" key="1">
    <source>
        <dbReference type="SAM" id="MobiDB-lite"/>
    </source>
</evidence>
<feature type="region of interest" description="Disordered" evidence="1">
    <location>
        <begin position="16"/>
        <end position="65"/>
    </location>
</feature>
<feature type="compositionally biased region" description="Basic and acidic residues" evidence="1">
    <location>
        <begin position="29"/>
        <end position="39"/>
    </location>
</feature>
<dbReference type="PANTHER" id="PTHR31228:SF22">
    <property type="entry name" value="CYSTATIN_MONELLIN SUPERFAMILY PROTEIN"/>
    <property type="match status" value="1"/>
</dbReference>
<dbReference type="NCBIfam" id="TIGR01638">
    <property type="entry name" value="Atha_cystat_rel"/>
    <property type="match status" value="1"/>
</dbReference>
<dbReference type="InterPro" id="IPR006525">
    <property type="entry name" value="Cystatin-related_pln"/>
</dbReference>
<dbReference type="SUPFAM" id="SSF54403">
    <property type="entry name" value="Cystatin/monellin"/>
    <property type="match status" value="1"/>
</dbReference>
<reference evidence="2 3" key="1">
    <citation type="journal article" date="2022" name="Nat. Genet.">
        <title>Improved pea reference genome and pan-genome highlight genomic features and evolutionary characteristics.</title>
        <authorList>
            <person name="Yang T."/>
            <person name="Liu R."/>
            <person name="Luo Y."/>
            <person name="Hu S."/>
            <person name="Wang D."/>
            <person name="Wang C."/>
            <person name="Pandey M.K."/>
            <person name="Ge S."/>
            <person name="Xu Q."/>
            <person name="Li N."/>
            <person name="Li G."/>
            <person name="Huang Y."/>
            <person name="Saxena R.K."/>
            <person name="Ji Y."/>
            <person name="Li M."/>
            <person name="Yan X."/>
            <person name="He Y."/>
            <person name="Liu Y."/>
            <person name="Wang X."/>
            <person name="Xiang C."/>
            <person name="Varshney R.K."/>
            <person name="Ding H."/>
            <person name="Gao S."/>
            <person name="Zong X."/>
        </authorList>
    </citation>
    <scope>NUCLEOTIDE SEQUENCE [LARGE SCALE GENOMIC DNA]</scope>
    <source>
        <strain evidence="2 3">cv. Zhongwan 6</strain>
    </source>
</reference>
<dbReference type="Gene3D" id="3.10.450.10">
    <property type="match status" value="1"/>
</dbReference>
<accession>A0A9D4WRZ2</accession>
<gene>
    <name evidence="2" type="ORF">KIW84_053008</name>
</gene>
<organism evidence="2 3">
    <name type="scientific">Pisum sativum</name>
    <name type="common">Garden pea</name>
    <name type="synonym">Lathyrus oleraceus</name>
    <dbReference type="NCBI Taxonomy" id="3888"/>
    <lineage>
        <taxon>Eukaryota</taxon>
        <taxon>Viridiplantae</taxon>
        <taxon>Streptophyta</taxon>
        <taxon>Embryophyta</taxon>
        <taxon>Tracheophyta</taxon>
        <taxon>Spermatophyta</taxon>
        <taxon>Magnoliopsida</taxon>
        <taxon>eudicotyledons</taxon>
        <taxon>Gunneridae</taxon>
        <taxon>Pentapetalae</taxon>
        <taxon>rosids</taxon>
        <taxon>fabids</taxon>
        <taxon>Fabales</taxon>
        <taxon>Fabaceae</taxon>
        <taxon>Papilionoideae</taxon>
        <taxon>50 kb inversion clade</taxon>
        <taxon>NPAAA clade</taxon>
        <taxon>Hologalegina</taxon>
        <taxon>IRL clade</taxon>
        <taxon>Fabeae</taxon>
        <taxon>Lathyrus</taxon>
    </lineage>
</organism>
<name>A0A9D4WRZ2_PEA</name>
<dbReference type="Proteomes" id="UP001058974">
    <property type="component" value="Chromosome 5"/>
</dbReference>
<keyword evidence="3" id="KW-1185">Reference proteome</keyword>
<dbReference type="InterPro" id="IPR046350">
    <property type="entry name" value="Cystatin_sf"/>
</dbReference>
<dbReference type="PANTHER" id="PTHR31228">
    <property type="entry name" value="CYSTATIN/MONELLIN SUPERFAMILY PROTEIN"/>
    <property type="match status" value="1"/>
</dbReference>